<keyword evidence="2" id="KW-1185">Reference proteome</keyword>
<accession>A0ABQ4RR92</accession>
<reference evidence="1" key="1">
    <citation type="journal article" date="2021" name="Front. Microbiol.">
        <title>Comprehensive Comparative Genomics and Phenotyping of Methylobacterium Species.</title>
        <authorList>
            <person name="Alessa O."/>
            <person name="Ogura Y."/>
            <person name="Fujitani Y."/>
            <person name="Takami H."/>
            <person name="Hayashi T."/>
            <person name="Sahin N."/>
            <person name="Tani A."/>
        </authorList>
    </citation>
    <scope>NUCLEOTIDE SEQUENCE</scope>
    <source>
        <strain evidence="1">DSM 19015</strain>
    </source>
</reference>
<dbReference type="EMBL" id="BPQP01000006">
    <property type="protein sequence ID" value="GJD93296.1"/>
    <property type="molecule type" value="Genomic_DNA"/>
</dbReference>
<dbReference type="RefSeq" id="WP_238242495.1">
    <property type="nucleotide sequence ID" value="NZ_BPQP01000006.1"/>
</dbReference>
<proteinExistence type="predicted"/>
<organism evidence="1 2">
    <name type="scientific">Methylobacterium iners</name>
    <dbReference type="NCBI Taxonomy" id="418707"/>
    <lineage>
        <taxon>Bacteria</taxon>
        <taxon>Pseudomonadati</taxon>
        <taxon>Pseudomonadota</taxon>
        <taxon>Alphaproteobacteria</taxon>
        <taxon>Hyphomicrobiales</taxon>
        <taxon>Methylobacteriaceae</taxon>
        <taxon>Methylobacterium</taxon>
    </lineage>
</organism>
<sequence length="69" mass="7257">MHTYKVTVRTPSGELSVRRDTIEDAVETALVLQKEGLGQITITPPGGPAMELAALAVTPPEGGNEANWA</sequence>
<evidence type="ECO:0000313" key="1">
    <source>
        <dbReference type="EMBL" id="GJD93296.1"/>
    </source>
</evidence>
<reference evidence="1" key="2">
    <citation type="submission" date="2021-08" db="EMBL/GenBank/DDBJ databases">
        <authorList>
            <person name="Tani A."/>
            <person name="Ola A."/>
            <person name="Ogura Y."/>
            <person name="Katsura K."/>
            <person name="Hayashi T."/>
        </authorList>
    </citation>
    <scope>NUCLEOTIDE SEQUENCE</scope>
    <source>
        <strain evidence="1">DSM 19015</strain>
    </source>
</reference>
<comment type="caution">
    <text evidence="1">The sequence shown here is derived from an EMBL/GenBank/DDBJ whole genome shotgun (WGS) entry which is preliminary data.</text>
</comment>
<name>A0ABQ4RR92_9HYPH</name>
<dbReference type="Proteomes" id="UP001055125">
    <property type="component" value="Unassembled WGS sequence"/>
</dbReference>
<gene>
    <name evidence="1" type="ORF">OCOJLMKI_0487</name>
</gene>
<protein>
    <submittedName>
        <fullName evidence="1">Uncharacterized protein</fullName>
    </submittedName>
</protein>
<evidence type="ECO:0000313" key="2">
    <source>
        <dbReference type="Proteomes" id="UP001055125"/>
    </source>
</evidence>